<dbReference type="Gene3D" id="6.10.250.3150">
    <property type="match status" value="1"/>
</dbReference>
<feature type="compositionally biased region" description="Polar residues" evidence="1">
    <location>
        <begin position="260"/>
        <end position="270"/>
    </location>
</feature>
<feature type="signal peptide" evidence="2">
    <location>
        <begin position="1"/>
        <end position="32"/>
    </location>
</feature>
<feature type="compositionally biased region" description="Acidic residues" evidence="1">
    <location>
        <begin position="119"/>
        <end position="131"/>
    </location>
</feature>
<evidence type="ECO:0000313" key="4">
    <source>
        <dbReference type="EMBL" id="ASK64887.1"/>
    </source>
</evidence>
<evidence type="ECO:0000256" key="1">
    <source>
        <dbReference type="SAM" id="MobiDB-lite"/>
    </source>
</evidence>
<dbReference type="AlphaFoldDB" id="A0A220U9U3"/>
<gene>
    <name evidence="4" type="ORF">CFK39_02505</name>
</gene>
<name>A0A220U9U3_9MICO</name>
<sequence>MFLRSLRRPLCMLAAALVALPMLVAPMSPASAEGSKDDKIAEREEVDRQLEDLRIELSDVNEELSDTYLALAETELLIPQAQEDLEEAQTELEEAREEDRVIGERLTAAQAEEERLSGDVEEGQEEVDTSNEELASVALNAYKGGGMPSPSTIYIGNESPQDAVDRSMNYRLTMASQGTRLDTLRTGQAVSENSAERLVAVREEIAQLKIDSEEAVERTEKAEREAADAKRALDALYETQKTQREDLETQKKKYEGDVSTLETRSSTLDTEIQELARQERERAEREERERQQQQKKQQQQQQQSSSGSSSNGGGSSSGSSSSSGGWVYPVNARLNSNFGWRVHPIYGTRKLHAGVDFPVACGVPVGAAHSGRVIARTHNSGAGNKIILSHGIMNGHLITTSYHHLQSYALPVGAQVSAGTTVGYVGTTGSSTGCHLHFEVHEDGNAVNPANYL</sequence>
<dbReference type="GO" id="GO:0004222">
    <property type="term" value="F:metalloendopeptidase activity"/>
    <property type="evidence" value="ECO:0007669"/>
    <property type="project" value="TreeGrafter"/>
</dbReference>
<dbReference type="EMBL" id="CP022316">
    <property type="protein sequence ID" value="ASK64887.1"/>
    <property type="molecule type" value="Genomic_DNA"/>
</dbReference>
<keyword evidence="2" id="KW-0732">Signal</keyword>
<keyword evidence="5" id="KW-1185">Reference proteome</keyword>
<accession>A0A220U9U3</accession>
<dbReference type="KEGG" id="brv:CFK39_02505"/>
<feature type="domain" description="M23ase beta-sheet core" evidence="3">
    <location>
        <begin position="351"/>
        <end position="449"/>
    </location>
</feature>
<evidence type="ECO:0000313" key="5">
    <source>
        <dbReference type="Proteomes" id="UP000198398"/>
    </source>
</evidence>
<dbReference type="PANTHER" id="PTHR21666:SF270">
    <property type="entry name" value="MUREIN HYDROLASE ACTIVATOR ENVC"/>
    <property type="match status" value="1"/>
</dbReference>
<feature type="region of interest" description="Disordered" evidence="1">
    <location>
        <begin position="237"/>
        <end position="325"/>
    </location>
</feature>
<dbReference type="InterPro" id="IPR011055">
    <property type="entry name" value="Dup_hybrid_motif"/>
</dbReference>
<dbReference type="OrthoDB" id="1099523at2"/>
<feature type="compositionally biased region" description="Basic and acidic residues" evidence="1">
    <location>
        <begin position="241"/>
        <end position="256"/>
    </location>
</feature>
<dbReference type="RefSeq" id="WP_089064135.1">
    <property type="nucleotide sequence ID" value="NZ_CP022316.1"/>
</dbReference>
<dbReference type="PANTHER" id="PTHR21666">
    <property type="entry name" value="PEPTIDASE-RELATED"/>
    <property type="match status" value="1"/>
</dbReference>
<dbReference type="Gene3D" id="2.70.70.10">
    <property type="entry name" value="Glucose Permease (Domain IIA)"/>
    <property type="match status" value="1"/>
</dbReference>
<feature type="chain" id="PRO_5013301879" evidence="2">
    <location>
        <begin position="33"/>
        <end position="453"/>
    </location>
</feature>
<feature type="compositionally biased region" description="Basic and acidic residues" evidence="1">
    <location>
        <begin position="274"/>
        <end position="292"/>
    </location>
</feature>
<proteinExistence type="predicted"/>
<dbReference type="SUPFAM" id="SSF51261">
    <property type="entry name" value="Duplicated hybrid motif"/>
    <property type="match status" value="1"/>
</dbReference>
<feature type="compositionally biased region" description="Low complexity" evidence="1">
    <location>
        <begin position="294"/>
        <end position="309"/>
    </location>
</feature>
<reference evidence="5" key="1">
    <citation type="submission" date="2017-07" db="EMBL/GenBank/DDBJ databases">
        <title>Brachybacterium sp. VR2415.</title>
        <authorList>
            <person name="Tak E.J."/>
            <person name="Bae J.-W."/>
        </authorList>
    </citation>
    <scope>NUCLEOTIDE SEQUENCE [LARGE SCALE GENOMIC DNA]</scope>
    <source>
        <strain evidence="5">VR2415</strain>
    </source>
</reference>
<evidence type="ECO:0000256" key="2">
    <source>
        <dbReference type="SAM" id="SignalP"/>
    </source>
</evidence>
<dbReference type="InterPro" id="IPR050570">
    <property type="entry name" value="Cell_wall_metabolism_enzyme"/>
</dbReference>
<protein>
    <submittedName>
        <fullName evidence="4">Metalloendopeptidase</fullName>
    </submittedName>
</protein>
<dbReference type="Pfam" id="PF01551">
    <property type="entry name" value="Peptidase_M23"/>
    <property type="match status" value="1"/>
</dbReference>
<organism evidence="4 5">
    <name type="scientific">Brachybacterium avium</name>
    <dbReference type="NCBI Taxonomy" id="2017485"/>
    <lineage>
        <taxon>Bacteria</taxon>
        <taxon>Bacillati</taxon>
        <taxon>Actinomycetota</taxon>
        <taxon>Actinomycetes</taxon>
        <taxon>Micrococcales</taxon>
        <taxon>Dermabacteraceae</taxon>
        <taxon>Brachybacterium</taxon>
    </lineage>
</organism>
<dbReference type="CDD" id="cd12797">
    <property type="entry name" value="M23_peptidase"/>
    <property type="match status" value="1"/>
</dbReference>
<dbReference type="Proteomes" id="UP000198398">
    <property type="component" value="Chromosome"/>
</dbReference>
<dbReference type="InterPro" id="IPR016047">
    <property type="entry name" value="M23ase_b-sheet_dom"/>
</dbReference>
<evidence type="ECO:0000259" key="3">
    <source>
        <dbReference type="Pfam" id="PF01551"/>
    </source>
</evidence>
<feature type="region of interest" description="Disordered" evidence="1">
    <location>
        <begin position="112"/>
        <end position="131"/>
    </location>
</feature>